<dbReference type="PANTHER" id="PTHR46112:SF3">
    <property type="entry name" value="AMINOPEPTIDASE YPDF"/>
    <property type="match status" value="1"/>
</dbReference>
<dbReference type="RefSeq" id="WP_047233711.1">
    <property type="nucleotide sequence ID" value="NZ_JNBQ01000024.1"/>
</dbReference>
<dbReference type="Gene3D" id="3.40.350.10">
    <property type="entry name" value="Creatinase/prolidase N-terminal domain"/>
    <property type="match status" value="1"/>
</dbReference>
<organism evidence="3 4">
    <name type="scientific">Cellulosimicrobium funkei</name>
    <dbReference type="NCBI Taxonomy" id="264251"/>
    <lineage>
        <taxon>Bacteria</taxon>
        <taxon>Bacillati</taxon>
        <taxon>Actinomycetota</taxon>
        <taxon>Actinomycetes</taxon>
        <taxon>Micrococcales</taxon>
        <taxon>Promicromonosporaceae</taxon>
        <taxon>Cellulosimicrobium</taxon>
    </lineage>
</organism>
<dbReference type="AlphaFoldDB" id="A0A0H2KJV8"/>
<proteinExistence type="predicted"/>
<evidence type="ECO:0000259" key="2">
    <source>
        <dbReference type="Pfam" id="PF01321"/>
    </source>
</evidence>
<feature type="domain" description="Creatinase N-terminal" evidence="2">
    <location>
        <begin position="21"/>
        <end position="157"/>
    </location>
</feature>
<evidence type="ECO:0000259" key="1">
    <source>
        <dbReference type="Pfam" id="PF00557"/>
    </source>
</evidence>
<dbReference type="InterPro" id="IPR036005">
    <property type="entry name" value="Creatinase/aminopeptidase-like"/>
</dbReference>
<dbReference type="Proteomes" id="UP000035265">
    <property type="component" value="Unassembled WGS sequence"/>
</dbReference>
<dbReference type="PATRIC" id="fig|264251.5.peg.3094"/>
<dbReference type="PANTHER" id="PTHR46112">
    <property type="entry name" value="AMINOPEPTIDASE"/>
    <property type="match status" value="1"/>
</dbReference>
<dbReference type="InterPro" id="IPR000587">
    <property type="entry name" value="Creatinase_N"/>
</dbReference>
<dbReference type="CDD" id="cd01092">
    <property type="entry name" value="APP-like"/>
    <property type="match status" value="1"/>
</dbReference>
<comment type="caution">
    <text evidence="3">The sequence shown here is derived from an EMBL/GenBank/DDBJ whole genome shotgun (WGS) entry which is preliminary data.</text>
</comment>
<gene>
    <name evidence="3" type="ORF">FB00_15205</name>
</gene>
<accession>A0A0H2KJV8</accession>
<name>A0A0H2KJV8_9MICO</name>
<reference evidence="3 4" key="1">
    <citation type="submission" date="2014-05" db="EMBL/GenBank/DDBJ databases">
        <title>Cellulosimicrobium funkei U11 genome.</title>
        <authorList>
            <person name="Hu C."/>
            <person name="Gong Y."/>
            <person name="Wan W."/>
            <person name="Jiang M."/>
        </authorList>
    </citation>
    <scope>NUCLEOTIDE SEQUENCE [LARGE SCALE GENOMIC DNA]</scope>
    <source>
        <strain evidence="3 4">U11</strain>
    </source>
</reference>
<dbReference type="Pfam" id="PF00557">
    <property type="entry name" value="Peptidase_M24"/>
    <property type="match status" value="1"/>
</dbReference>
<dbReference type="InterPro" id="IPR000994">
    <property type="entry name" value="Pept_M24"/>
</dbReference>
<dbReference type="InterPro" id="IPR050659">
    <property type="entry name" value="Peptidase_M24B"/>
</dbReference>
<sequence length="392" mass="41422">MSSTDAARPGAAFGPEVYAARRERAAAHAREAGLAGLLVSPGPDLAYFTGYAPPDTERLTLLAIPAGEPGAEGSASVVVPLLERGDLVSAPGADGLDVVTWRDGDDEHAAAARLLDGTGTYAVSDSTWALHVLGLQRALPDARFTAFTDAVPTLRAVKDAQEVERLAAAGAAADAAFAQIREVAFAGRRERDVAADLDRFLREHGHEQVDFTLVCAGPNGADPHHDAGDRVIEPGDLVVLDFGGLRDGYGSDTTRTVLVEGGTDDALAAQQREVYDVVRRAQQAGVDAVRPGATCQDVDRAARTVIADAGYGEYFVHRTGHGIGTTTHEPPYMVEGEDRPIEPGMCFSVEPGIYLPGRFGVRIEDIVVAFPPDAPDGARRLNTSTHDLQTVR</sequence>
<dbReference type="EMBL" id="JNBQ01000024">
    <property type="protein sequence ID" value="KLN33890.1"/>
    <property type="molecule type" value="Genomic_DNA"/>
</dbReference>
<dbReference type="STRING" id="264251.FB00_15205"/>
<evidence type="ECO:0000313" key="4">
    <source>
        <dbReference type="Proteomes" id="UP000035265"/>
    </source>
</evidence>
<dbReference type="Pfam" id="PF01321">
    <property type="entry name" value="Creatinase_N"/>
    <property type="match status" value="1"/>
</dbReference>
<dbReference type="SUPFAM" id="SSF53092">
    <property type="entry name" value="Creatinase/prolidase N-terminal domain"/>
    <property type="match status" value="1"/>
</dbReference>
<protein>
    <submittedName>
        <fullName evidence="3">Peptidase M24</fullName>
    </submittedName>
</protein>
<evidence type="ECO:0000313" key="3">
    <source>
        <dbReference type="EMBL" id="KLN33890.1"/>
    </source>
</evidence>
<dbReference type="Gene3D" id="3.90.230.10">
    <property type="entry name" value="Creatinase/methionine aminopeptidase superfamily"/>
    <property type="match status" value="1"/>
</dbReference>
<dbReference type="SUPFAM" id="SSF55920">
    <property type="entry name" value="Creatinase/aminopeptidase"/>
    <property type="match status" value="1"/>
</dbReference>
<keyword evidence="4" id="KW-1185">Reference proteome</keyword>
<feature type="domain" description="Peptidase M24" evidence="1">
    <location>
        <begin position="165"/>
        <end position="368"/>
    </location>
</feature>
<dbReference type="InterPro" id="IPR029149">
    <property type="entry name" value="Creatin/AminoP/Spt16_N"/>
</dbReference>